<proteinExistence type="predicted"/>
<comment type="caution">
    <text evidence="1">The sequence shown here is derived from an EMBL/GenBank/DDBJ whole genome shotgun (WGS) entry which is preliminary data.</text>
</comment>
<name>A0A5B7HCI8_PORTR</name>
<gene>
    <name evidence="1" type="ORF">E2C01_060590</name>
</gene>
<dbReference type="EMBL" id="VSRR010024763">
    <property type="protein sequence ID" value="MPC66444.1"/>
    <property type="molecule type" value="Genomic_DNA"/>
</dbReference>
<evidence type="ECO:0000313" key="2">
    <source>
        <dbReference type="Proteomes" id="UP000324222"/>
    </source>
</evidence>
<dbReference type="AlphaFoldDB" id="A0A5B7HCI8"/>
<evidence type="ECO:0000313" key="1">
    <source>
        <dbReference type="EMBL" id="MPC66444.1"/>
    </source>
</evidence>
<organism evidence="1 2">
    <name type="scientific">Portunus trituberculatus</name>
    <name type="common">Swimming crab</name>
    <name type="synonym">Neptunus trituberculatus</name>
    <dbReference type="NCBI Taxonomy" id="210409"/>
    <lineage>
        <taxon>Eukaryota</taxon>
        <taxon>Metazoa</taxon>
        <taxon>Ecdysozoa</taxon>
        <taxon>Arthropoda</taxon>
        <taxon>Crustacea</taxon>
        <taxon>Multicrustacea</taxon>
        <taxon>Malacostraca</taxon>
        <taxon>Eumalacostraca</taxon>
        <taxon>Eucarida</taxon>
        <taxon>Decapoda</taxon>
        <taxon>Pleocyemata</taxon>
        <taxon>Brachyura</taxon>
        <taxon>Eubrachyura</taxon>
        <taxon>Portunoidea</taxon>
        <taxon>Portunidae</taxon>
        <taxon>Portuninae</taxon>
        <taxon>Portunus</taxon>
    </lineage>
</organism>
<reference evidence="1 2" key="1">
    <citation type="submission" date="2019-05" db="EMBL/GenBank/DDBJ databases">
        <title>Another draft genome of Portunus trituberculatus and its Hox gene families provides insights of decapod evolution.</title>
        <authorList>
            <person name="Jeong J.-H."/>
            <person name="Song I."/>
            <person name="Kim S."/>
            <person name="Choi T."/>
            <person name="Kim D."/>
            <person name="Ryu S."/>
            <person name="Kim W."/>
        </authorList>
    </citation>
    <scope>NUCLEOTIDE SEQUENCE [LARGE SCALE GENOMIC DNA]</scope>
    <source>
        <tissue evidence="1">Muscle</tissue>
    </source>
</reference>
<keyword evidence="2" id="KW-1185">Reference proteome</keyword>
<protein>
    <submittedName>
        <fullName evidence="1">Uncharacterized protein</fullName>
    </submittedName>
</protein>
<dbReference type="Proteomes" id="UP000324222">
    <property type="component" value="Unassembled WGS sequence"/>
</dbReference>
<accession>A0A5B7HCI8</accession>
<sequence length="76" mass="8553">MVWISSGSVVNLPLKLVVISLNVSLLCFTTQGGSHRLPFKDNYPPSHKTTCTYYTHLIPSLKIKKHKCPQVGLLFR</sequence>